<dbReference type="InterPro" id="IPR036291">
    <property type="entry name" value="NAD(P)-bd_dom_sf"/>
</dbReference>
<name>A0A0C2YRI5_PARME</name>
<dbReference type="EMBL" id="JXSL01000030">
    <property type="protein sequence ID" value="KIL97743.1"/>
    <property type="molecule type" value="Genomic_DNA"/>
</dbReference>
<accession>A0A0C2YRI5</accession>
<comment type="caution">
    <text evidence="4">The sequence shown here is derived from an EMBL/GenBank/DDBJ whole genome shotgun (WGS) entry which is preliminary data.</text>
</comment>
<sequence>MTVTPTHSLITGGAGFIGSHLVDRLLAEGHRVTVIDNCSTGRPQNLDHVKGHPMLSAHWLDINDRDAIGPLFQGVDRVFHLAALADIVPSIQNATDYHHANVDGTFAVLEAARHAGVKRFIYTASSSCYGIPDVTPTPETAEMRPMYPYALTKMAGEFYAMHWAQCYGLPVVSLRLFNVYGPRSRTSGTYGAVFGVFLAQKLAGKPYTIVGDGNQSRDFTFVTDVADAFFTASESNLTNVVMNVGSGGHYSVNRLVELLGGDKTYIPKRPGEPDITFADTTRIHDLLGWKAKVSLEEGVKIILDNIDYWREAPVWTPDSIADATKDWFKYLGADGK</sequence>
<dbReference type="RefSeq" id="WP_041042078.1">
    <property type="nucleotide sequence ID" value="NZ_JXSL01000030.1"/>
</dbReference>
<evidence type="ECO:0000313" key="5">
    <source>
        <dbReference type="Proteomes" id="UP000031971"/>
    </source>
</evidence>
<dbReference type="Pfam" id="PF01370">
    <property type="entry name" value="Epimerase"/>
    <property type="match status" value="1"/>
</dbReference>
<gene>
    <name evidence="4" type="ORF">CCC_00804</name>
</gene>
<dbReference type="AlphaFoldDB" id="A0A0C2YRI5"/>
<dbReference type="Proteomes" id="UP000031971">
    <property type="component" value="Unassembled WGS sequence"/>
</dbReference>
<comment type="pathway">
    <text evidence="1">Bacterial outer membrane biogenesis; LPS O-antigen biosynthesis.</text>
</comment>
<reference evidence="4 5" key="1">
    <citation type="submission" date="2015-01" db="EMBL/GenBank/DDBJ databases">
        <title>Genome Sequence of Magnetospirillum magnetotacticum Strain MS-1.</title>
        <authorList>
            <person name="Marinov G.K."/>
            <person name="Smalley M.D."/>
            <person name="DeSalvo G."/>
        </authorList>
    </citation>
    <scope>NUCLEOTIDE SEQUENCE [LARGE SCALE GENOMIC DNA]</scope>
    <source>
        <strain evidence="4 5">MS-1</strain>
    </source>
</reference>
<protein>
    <submittedName>
        <fullName evidence="4">UDP-glucose 4-epimerase</fullName>
    </submittedName>
</protein>
<dbReference type="CDD" id="cd05256">
    <property type="entry name" value="UDP_AE_SDR_e"/>
    <property type="match status" value="1"/>
</dbReference>
<evidence type="ECO:0000259" key="3">
    <source>
        <dbReference type="Pfam" id="PF01370"/>
    </source>
</evidence>
<comment type="similarity">
    <text evidence="2">Belongs to the NAD(P)-dependent epimerase/dehydratase family.</text>
</comment>
<evidence type="ECO:0000313" key="4">
    <source>
        <dbReference type="EMBL" id="KIL97743.1"/>
    </source>
</evidence>
<proteinExistence type="inferred from homology"/>
<dbReference type="Gene3D" id="3.90.25.10">
    <property type="entry name" value="UDP-galactose 4-epimerase, domain 1"/>
    <property type="match status" value="1"/>
</dbReference>
<organism evidence="4 5">
    <name type="scientific">Paramagnetospirillum magnetotacticum MS-1</name>
    <dbReference type="NCBI Taxonomy" id="272627"/>
    <lineage>
        <taxon>Bacteria</taxon>
        <taxon>Pseudomonadati</taxon>
        <taxon>Pseudomonadota</taxon>
        <taxon>Alphaproteobacteria</taxon>
        <taxon>Rhodospirillales</taxon>
        <taxon>Magnetospirillaceae</taxon>
        <taxon>Paramagnetospirillum</taxon>
    </lineage>
</organism>
<dbReference type="PANTHER" id="PTHR43000">
    <property type="entry name" value="DTDP-D-GLUCOSE 4,6-DEHYDRATASE-RELATED"/>
    <property type="match status" value="1"/>
</dbReference>
<feature type="domain" description="NAD-dependent epimerase/dehydratase" evidence="3">
    <location>
        <begin position="9"/>
        <end position="245"/>
    </location>
</feature>
<dbReference type="OrthoDB" id="9801785at2"/>
<evidence type="ECO:0000256" key="2">
    <source>
        <dbReference type="ARBA" id="ARBA00007637"/>
    </source>
</evidence>
<dbReference type="InterPro" id="IPR001509">
    <property type="entry name" value="Epimerase_deHydtase"/>
</dbReference>
<dbReference type="STRING" id="272627.CCC_00804"/>
<evidence type="ECO:0000256" key="1">
    <source>
        <dbReference type="ARBA" id="ARBA00005125"/>
    </source>
</evidence>
<dbReference type="Gene3D" id="3.40.50.720">
    <property type="entry name" value="NAD(P)-binding Rossmann-like Domain"/>
    <property type="match status" value="1"/>
</dbReference>
<dbReference type="SUPFAM" id="SSF51735">
    <property type="entry name" value="NAD(P)-binding Rossmann-fold domains"/>
    <property type="match status" value="1"/>
</dbReference>
<keyword evidence="5" id="KW-1185">Reference proteome</keyword>